<dbReference type="InterPro" id="IPR050322">
    <property type="entry name" value="Fe-S_cluster_asmbl/transfer"/>
</dbReference>
<dbReference type="Gene3D" id="2.60.300.12">
    <property type="entry name" value="HesB-like domain"/>
    <property type="match status" value="1"/>
</dbReference>
<comment type="caution">
    <text evidence="3">The sequence shown here is derived from an EMBL/GenBank/DDBJ whole genome shotgun (WGS) entry which is preliminary data.</text>
</comment>
<dbReference type="InterPro" id="IPR035903">
    <property type="entry name" value="HesB-like_dom_sf"/>
</dbReference>
<dbReference type="InterPro" id="IPR000361">
    <property type="entry name" value="ATAP_core_dom"/>
</dbReference>
<protein>
    <submittedName>
        <fullName evidence="3">Iron-sulfur cluster assembly accessory protein</fullName>
    </submittedName>
</protein>
<dbReference type="InterPro" id="IPR016092">
    <property type="entry name" value="ATAP"/>
</dbReference>
<comment type="similarity">
    <text evidence="1">Belongs to the HesB/IscA family.</text>
</comment>
<dbReference type="GO" id="GO:0016226">
    <property type="term" value="P:iron-sulfur cluster assembly"/>
    <property type="evidence" value="ECO:0007669"/>
    <property type="project" value="InterPro"/>
</dbReference>
<dbReference type="AlphaFoldDB" id="A0A7W4W270"/>
<accession>A0A7W4W270</accession>
<name>A0A7W4W270_9GAMM</name>
<organism evidence="3 4">
    <name type="scientific">Litorivivens lipolytica</name>
    <dbReference type="NCBI Taxonomy" id="1524264"/>
    <lineage>
        <taxon>Bacteria</taxon>
        <taxon>Pseudomonadati</taxon>
        <taxon>Pseudomonadota</taxon>
        <taxon>Gammaproteobacteria</taxon>
        <taxon>Litorivivens</taxon>
    </lineage>
</organism>
<sequence>MSVESFSPEQALSVTEAAQEHFRKQLSEKSDGAIRLSVKESGCTGYKYVIDIVEQKEADDIAIALDNGVKLFVASDAMGMMRGTQIDYTREGLNRTLKFINPNVSDECGCGESFNVG</sequence>
<dbReference type="GO" id="GO:0005829">
    <property type="term" value="C:cytosol"/>
    <property type="evidence" value="ECO:0007669"/>
    <property type="project" value="TreeGrafter"/>
</dbReference>
<dbReference type="RefSeq" id="WP_183408655.1">
    <property type="nucleotide sequence ID" value="NZ_JACHWY010000001.1"/>
</dbReference>
<dbReference type="Proteomes" id="UP000537130">
    <property type="component" value="Unassembled WGS sequence"/>
</dbReference>
<gene>
    <name evidence="3" type="ORF">FHR99_000181</name>
</gene>
<dbReference type="EMBL" id="JACHWY010000001">
    <property type="protein sequence ID" value="MBB3045945.1"/>
    <property type="molecule type" value="Genomic_DNA"/>
</dbReference>
<dbReference type="NCBIfam" id="TIGR00049">
    <property type="entry name" value="iron-sulfur cluster assembly accessory protein"/>
    <property type="match status" value="1"/>
</dbReference>
<keyword evidence="4" id="KW-1185">Reference proteome</keyword>
<proteinExistence type="inferred from homology"/>
<dbReference type="PANTHER" id="PTHR10072:SF47">
    <property type="entry name" value="PROTEIN SUFA"/>
    <property type="match status" value="1"/>
</dbReference>
<evidence type="ECO:0000313" key="4">
    <source>
        <dbReference type="Proteomes" id="UP000537130"/>
    </source>
</evidence>
<evidence type="ECO:0000256" key="1">
    <source>
        <dbReference type="ARBA" id="ARBA00006718"/>
    </source>
</evidence>
<dbReference type="PANTHER" id="PTHR10072">
    <property type="entry name" value="IRON-SULFUR CLUSTER ASSEMBLY PROTEIN"/>
    <property type="match status" value="1"/>
</dbReference>
<dbReference type="Pfam" id="PF01521">
    <property type="entry name" value="Fe-S_biosyn"/>
    <property type="match status" value="1"/>
</dbReference>
<reference evidence="3 4" key="1">
    <citation type="submission" date="2020-08" db="EMBL/GenBank/DDBJ databases">
        <title>Genomic Encyclopedia of Type Strains, Phase III (KMG-III): the genomes of soil and plant-associated and newly described type strains.</title>
        <authorList>
            <person name="Whitman W."/>
        </authorList>
    </citation>
    <scope>NUCLEOTIDE SEQUENCE [LARGE SCALE GENOMIC DNA]</scope>
    <source>
        <strain evidence="3 4">CECT 8654</strain>
    </source>
</reference>
<dbReference type="SUPFAM" id="SSF89360">
    <property type="entry name" value="HesB-like domain"/>
    <property type="match status" value="1"/>
</dbReference>
<evidence type="ECO:0000313" key="3">
    <source>
        <dbReference type="EMBL" id="MBB3045945.1"/>
    </source>
</evidence>
<dbReference type="GO" id="GO:0051537">
    <property type="term" value="F:2 iron, 2 sulfur cluster binding"/>
    <property type="evidence" value="ECO:0007669"/>
    <property type="project" value="TreeGrafter"/>
</dbReference>
<evidence type="ECO:0000259" key="2">
    <source>
        <dbReference type="Pfam" id="PF01521"/>
    </source>
</evidence>
<feature type="domain" description="Core" evidence="2">
    <location>
        <begin position="12"/>
        <end position="112"/>
    </location>
</feature>